<evidence type="ECO:0000313" key="15">
    <source>
        <dbReference type="Proteomes" id="UP000217507"/>
    </source>
</evidence>
<keyword evidence="11" id="KW-0793">Thylakoid</keyword>
<dbReference type="HAMAP" id="MF_01398">
    <property type="entry name" value="ATP_synth_b_bprime"/>
    <property type="match status" value="1"/>
</dbReference>
<keyword evidence="7 11" id="KW-0472">Membrane</keyword>
<evidence type="ECO:0000256" key="6">
    <source>
        <dbReference type="ARBA" id="ARBA00023065"/>
    </source>
</evidence>
<keyword evidence="4 11" id="KW-0375">Hydrogen ion transport</keyword>
<keyword evidence="8 11" id="KW-0066">ATP synthesis</keyword>
<dbReference type="PANTHER" id="PTHR34264">
    <property type="entry name" value="ATP SYNTHASE SUBUNIT B, CHLOROPLASTIC"/>
    <property type="match status" value="1"/>
</dbReference>
<comment type="subcellular location">
    <subcellularLocation>
        <location evidence="11">Cellular thylakoid membrane</location>
        <topology evidence="11">Single-pass membrane protein</topology>
    </subcellularLocation>
    <subcellularLocation>
        <location evidence="10">Endomembrane system</location>
        <topology evidence="10">Single-pass membrane protein</topology>
    </subcellularLocation>
</comment>
<organism evidence="14 15">
    <name type="scientific">Trichormus variabilis NIES-23</name>
    <dbReference type="NCBI Taxonomy" id="1973479"/>
    <lineage>
        <taxon>Bacteria</taxon>
        <taxon>Bacillati</taxon>
        <taxon>Cyanobacteriota</taxon>
        <taxon>Cyanophyceae</taxon>
        <taxon>Nostocales</taxon>
        <taxon>Nostocaceae</taxon>
        <taxon>Trichormus</taxon>
    </lineage>
</organism>
<keyword evidence="1 11" id="KW-0813">Transport</keyword>
<evidence type="ECO:0000256" key="1">
    <source>
        <dbReference type="ARBA" id="ARBA00022448"/>
    </source>
</evidence>
<dbReference type="PANTHER" id="PTHR34264:SF3">
    <property type="entry name" value="ATP SYNTHASE SUBUNIT B, CHLOROPLASTIC"/>
    <property type="match status" value="1"/>
</dbReference>
<evidence type="ECO:0000256" key="5">
    <source>
        <dbReference type="ARBA" id="ARBA00022989"/>
    </source>
</evidence>
<dbReference type="GO" id="GO:0031676">
    <property type="term" value="C:plasma membrane-derived thylakoid membrane"/>
    <property type="evidence" value="ECO:0007669"/>
    <property type="project" value="UniProtKB-SubCell"/>
</dbReference>
<comment type="subunit">
    <text evidence="11">F-type ATPases have 2 components, F(1) - the catalytic core - and F(0) - the membrane proton channel. F(1) has five subunits: alpha(3), beta(3), gamma(1), delta(1), epsilon(1). F(0) has four main subunits: a(1), b(1), b'(1) and c(10-14). The alpha and beta chains form an alternating ring which encloses part of the gamma chain. F(1) is attached to F(0) by a central stalk formed by the gamma and epsilon chains, while a peripheral stalk is formed by the delta, b and b' chains.</text>
</comment>
<dbReference type="CDD" id="cd06503">
    <property type="entry name" value="ATP-synt_Fo_b"/>
    <property type="match status" value="1"/>
</dbReference>
<proteinExistence type="inferred from homology"/>
<dbReference type="Pfam" id="PF00430">
    <property type="entry name" value="ATP-synt_B"/>
    <property type="match status" value="1"/>
</dbReference>
<dbReference type="SMR" id="A0A1Z4KPS6"/>
<comment type="similarity">
    <text evidence="11 12">Belongs to the ATPase B chain family.</text>
</comment>
<dbReference type="EMBL" id="AP018216">
    <property type="protein sequence ID" value="BAY70976.1"/>
    <property type="molecule type" value="Genomic_DNA"/>
</dbReference>
<protein>
    <recommendedName>
        <fullName evidence="11">ATP synthase subunit b</fullName>
    </recommendedName>
    <alternativeName>
        <fullName evidence="11">ATP synthase F(0) sector subunit b</fullName>
    </alternativeName>
    <alternativeName>
        <fullName evidence="11">ATPase subunit I</fullName>
    </alternativeName>
    <alternativeName>
        <fullName evidence="11">F-type ATPase subunit b</fullName>
        <shortName evidence="11">F-ATPase subunit b</shortName>
    </alternativeName>
</protein>
<dbReference type="GO" id="GO:0045259">
    <property type="term" value="C:proton-transporting ATP synthase complex"/>
    <property type="evidence" value="ECO:0007669"/>
    <property type="project" value="UniProtKB-KW"/>
</dbReference>
<evidence type="ECO:0000256" key="13">
    <source>
        <dbReference type="SAM" id="Coils"/>
    </source>
</evidence>
<keyword evidence="2 11" id="KW-0138">CF(0)</keyword>
<keyword evidence="3 11" id="KW-0812">Transmembrane</keyword>
<comment type="function">
    <text evidence="9 11">F(1)F(0) ATP synthase produces ATP from ADP in the presence of a proton or sodium gradient. F-type ATPases consist of two structural domains, F(1) containing the extramembraneous catalytic core and F(0) containing the membrane proton channel, linked together by a central stalk and a peripheral stalk. During catalysis, ATP synthesis in the catalytic domain of F(1) is coupled via a rotary mechanism of the central stalk subunits to proton translocation.</text>
</comment>
<evidence type="ECO:0000256" key="11">
    <source>
        <dbReference type="HAMAP-Rule" id="MF_01398"/>
    </source>
</evidence>
<evidence type="ECO:0000256" key="12">
    <source>
        <dbReference type="RuleBase" id="RU003848"/>
    </source>
</evidence>
<evidence type="ECO:0000313" key="14">
    <source>
        <dbReference type="EMBL" id="BAY70976.1"/>
    </source>
</evidence>
<feature type="transmembrane region" description="Helical" evidence="11">
    <location>
        <begin position="37"/>
        <end position="56"/>
    </location>
</feature>
<evidence type="ECO:0000256" key="8">
    <source>
        <dbReference type="ARBA" id="ARBA00023310"/>
    </source>
</evidence>
<evidence type="ECO:0000256" key="3">
    <source>
        <dbReference type="ARBA" id="ARBA00022692"/>
    </source>
</evidence>
<evidence type="ECO:0000256" key="9">
    <source>
        <dbReference type="ARBA" id="ARBA00025198"/>
    </source>
</evidence>
<sequence>MGTFLLLMAEASAVGGELAEGGAEGGFGLNTNILDTNLINLAIIITVLFVFGRKVLGNTLKTRRENIETAIKNAEQRAADAAKQLKEAQQKLEQAQAEAERIKKSAQDNAQTAGQAIIAQAAVDIERLQEAGAADLNAELDRAIAQLRQRVVALALQKVESELQGGISEDAQKTLIDRSIAQLGGGV</sequence>
<dbReference type="Proteomes" id="UP000217507">
    <property type="component" value="Chromosome"/>
</dbReference>
<evidence type="ECO:0000256" key="2">
    <source>
        <dbReference type="ARBA" id="ARBA00022547"/>
    </source>
</evidence>
<name>A0A1Z4KPS6_ANAVA</name>
<evidence type="ECO:0000256" key="4">
    <source>
        <dbReference type="ARBA" id="ARBA00022781"/>
    </source>
</evidence>
<evidence type="ECO:0000256" key="7">
    <source>
        <dbReference type="ARBA" id="ARBA00023136"/>
    </source>
</evidence>
<dbReference type="GO" id="GO:0046933">
    <property type="term" value="F:proton-transporting ATP synthase activity, rotational mechanism"/>
    <property type="evidence" value="ECO:0007669"/>
    <property type="project" value="UniProtKB-UniRule"/>
</dbReference>
<keyword evidence="13" id="KW-0175">Coiled coil</keyword>
<dbReference type="GO" id="GO:0012505">
    <property type="term" value="C:endomembrane system"/>
    <property type="evidence" value="ECO:0007669"/>
    <property type="project" value="UniProtKB-SubCell"/>
</dbReference>
<comment type="function">
    <text evidence="11">Component of the F(0) channel, it forms part of the peripheral stalk, linking F(1) to F(0).</text>
</comment>
<keyword evidence="5 11" id="KW-1133">Transmembrane helix</keyword>
<feature type="coiled-coil region" evidence="13">
    <location>
        <begin position="57"/>
        <end position="112"/>
    </location>
</feature>
<keyword evidence="6 11" id="KW-0406">Ion transport</keyword>
<dbReference type="InterPro" id="IPR002146">
    <property type="entry name" value="ATP_synth_b/b'su_bac/chlpt"/>
</dbReference>
<dbReference type="AlphaFoldDB" id="A0A1Z4KPS6"/>
<gene>
    <name evidence="11 14" type="primary">atpF</name>
    <name evidence="14" type="ORF">NIES23_37890</name>
</gene>
<dbReference type="NCBIfam" id="NF005606">
    <property type="entry name" value="PRK07352.1"/>
    <property type="match status" value="1"/>
</dbReference>
<accession>A0A1Z4KPS6</accession>
<reference evidence="14 15" key="1">
    <citation type="submission" date="2017-06" db="EMBL/GenBank/DDBJ databases">
        <title>Genome sequencing of cyanobaciteial culture collection at National Institute for Environmental Studies (NIES).</title>
        <authorList>
            <person name="Hirose Y."/>
            <person name="Shimura Y."/>
            <person name="Fujisawa T."/>
            <person name="Nakamura Y."/>
            <person name="Kawachi M."/>
        </authorList>
    </citation>
    <scope>NUCLEOTIDE SEQUENCE [LARGE SCALE GENOMIC DNA]</scope>
    <source>
        <strain evidence="14 15">NIES-23</strain>
    </source>
</reference>
<evidence type="ECO:0000256" key="10">
    <source>
        <dbReference type="ARBA" id="ARBA00037847"/>
    </source>
</evidence>